<evidence type="ECO:0000259" key="10">
    <source>
        <dbReference type="PROSITE" id="PS50850"/>
    </source>
</evidence>
<dbReference type="InterPro" id="IPR020846">
    <property type="entry name" value="MFS_dom"/>
</dbReference>
<feature type="transmembrane region" description="Helical" evidence="9">
    <location>
        <begin position="258"/>
        <end position="279"/>
    </location>
</feature>
<feature type="domain" description="Major facilitator superfamily (MFS) profile" evidence="10">
    <location>
        <begin position="19"/>
        <end position="449"/>
    </location>
</feature>
<dbReference type="Gene3D" id="1.20.1250.20">
    <property type="entry name" value="MFS general substrate transporter like domains"/>
    <property type="match status" value="1"/>
</dbReference>
<feature type="transmembrane region" description="Helical" evidence="9">
    <location>
        <begin position="299"/>
        <end position="319"/>
    </location>
</feature>
<keyword evidence="2" id="KW-0813">Transport</keyword>
<evidence type="ECO:0000256" key="9">
    <source>
        <dbReference type="SAM" id="Phobius"/>
    </source>
</evidence>
<dbReference type="InterPro" id="IPR050549">
    <property type="entry name" value="MFS_Trehalose_Transporter"/>
</dbReference>
<evidence type="ECO:0000256" key="4">
    <source>
        <dbReference type="ARBA" id="ARBA00022597"/>
    </source>
</evidence>
<proteinExistence type="predicted"/>
<dbReference type="SUPFAM" id="SSF103473">
    <property type="entry name" value="MFS general substrate transporter"/>
    <property type="match status" value="1"/>
</dbReference>
<accession>A0A9N9TNP4</accession>
<evidence type="ECO:0000256" key="8">
    <source>
        <dbReference type="ARBA" id="ARBA00023180"/>
    </source>
</evidence>
<keyword evidence="4" id="KW-0762">Sugar transport</keyword>
<sequence length="463" mass="52143">MGFQKNVSPPVAEVEQNWPQITTIFIGALAGLSNGLLFSWPSPFLVKIAQDKVNYNISEEEGAYFSIIQPISMMIACPIFAILADHFGRKVALLLIVVPQLFSWLLAGFAKSVYVFYAARFLSGLSDGCLFVTLPMYIGEVANPTVRGTWGNLLPISYYIGEFLINVIGSKFDTRVTTYICLPLPILYLILFSLMPESPYYYIMKGKEEEAIKSLKFLKRMKNVDSIYKQLKFDVERQLSERGTWVDMIKIKSNRKGLIAGMFLRLSQQLSGFTVFLTFTQLIFQKSGGNVSHEVSSILYLGSSLILNLIGVFLIVPFFNRLTCFVTSNSASGVILFLMSAYIYIDDNTSVDLSSFKWMPLTFMILYQVFTSFGLSLIPTLMLSELYSTSIKSKAMVILSITFGLGIFVASTIFYQMNIHLGFYSPFLFFSACCCVSAILSYYVIPETRGKTLEEIQQMLKKN</sequence>
<dbReference type="PROSITE" id="PS00217">
    <property type="entry name" value="SUGAR_TRANSPORT_2"/>
    <property type="match status" value="1"/>
</dbReference>
<dbReference type="FunFam" id="1.20.1250.20:FF:000218">
    <property type="entry name" value="facilitated trehalose transporter Tret1"/>
    <property type="match status" value="1"/>
</dbReference>
<dbReference type="GO" id="GO:0022857">
    <property type="term" value="F:transmembrane transporter activity"/>
    <property type="evidence" value="ECO:0007669"/>
    <property type="project" value="InterPro"/>
</dbReference>
<feature type="transmembrane region" description="Helical" evidence="9">
    <location>
        <begin position="365"/>
        <end position="383"/>
    </location>
</feature>
<evidence type="ECO:0000313" key="12">
    <source>
        <dbReference type="Proteomes" id="UP001153712"/>
    </source>
</evidence>
<dbReference type="PRINTS" id="PR00171">
    <property type="entry name" value="SUGRTRNSPORT"/>
</dbReference>
<keyword evidence="6 9" id="KW-1133">Transmembrane helix</keyword>
<keyword evidence="7 9" id="KW-0472">Membrane</keyword>
<dbReference type="InterPro" id="IPR005828">
    <property type="entry name" value="MFS_sugar_transport-like"/>
</dbReference>
<evidence type="ECO:0000256" key="2">
    <source>
        <dbReference type="ARBA" id="ARBA00022448"/>
    </source>
</evidence>
<keyword evidence="5 9" id="KW-0812">Transmembrane</keyword>
<protein>
    <recommendedName>
        <fullName evidence="10">Major facilitator superfamily (MFS) profile domain-containing protein</fullName>
    </recommendedName>
</protein>
<evidence type="ECO:0000256" key="1">
    <source>
        <dbReference type="ARBA" id="ARBA00004651"/>
    </source>
</evidence>
<keyword evidence="12" id="KW-1185">Reference proteome</keyword>
<dbReference type="OrthoDB" id="6133115at2759"/>
<organism evidence="11 12">
    <name type="scientific">Phyllotreta striolata</name>
    <name type="common">Striped flea beetle</name>
    <name type="synonym">Crioceris striolata</name>
    <dbReference type="NCBI Taxonomy" id="444603"/>
    <lineage>
        <taxon>Eukaryota</taxon>
        <taxon>Metazoa</taxon>
        <taxon>Ecdysozoa</taxon>
        <taxon>Arthropoda</taxon>
        <taxon>Hexapoda</taxon>
        <taxon>Insecta</taxon>
        <taxon>Pterygota</taxon>
        <taxon>Neoptera</taxon>
        <taxon>Endopterygota</taxon>
        <taxon>Coleoptera</taxon>
        <taxon>Polyphaga</taxon>
        <taxon>Cucujiformia</taxon>
        <taxon>Chrysomeloidea</taxon>
        <taxon>Chrysomelidae</taxon>
        <taxon>Galerucinae</taxon>
        <taxon>Alticini</taxon>
        <taxon>Phyllotreta</taxon>
    </lineage>
</organism>
<dbReference type="InterPro" id="IPR003663">
    <property type="entry name" value="Sugar/inositol_transpt"/>
</dbReference>
<feature type="transmembrane region" description="Helical" evidence="9">
    <location>
        <begin position="21"/>
        <end position="42"/>
    </location>
</feature>
<gene>
    <name evidence="11" type="ORF">PHYEVI_LOCUS6155</name>
</gene>
<reference evidence="11" key="1">
    <citation type="submission" date="2022-01" db="EMBL/GenBank/DDBJ databases">
        <authorList>
            <person name="King R."/>
        </authorList>
    </citation>
    <scope>NUCLEOTIDE SEQUENCE</scope>
</reference>
<feature type="transmembrane region" description="Helical" evidence="9">
    <location>
        <begin position="423"/>
        <end position="445"/>
    </location>
</feature>
<keyword evidence="8" id="KW-0325">Glycoprotein</keyword>
<dbReference type="AlphaFoldDB" id="A0A9N9TNP4"/>
<dbReference type="PROSITE" id="PS50850">
    <property type="entry name" value="MFS"/>
    <property type="match status" value="1"/>
</dbReference>
<evidence type="ECO:0000313" key="11">
    <source>
        <dbReference type="EMBL" id="CAG9859788.1"/>
    </source>
</evidence>
<name>A0A9N9TNP4_PHYSR</name>
<dbReference type="EMBL" id="OU900096">
    <property type="protein sequence ID" value="CAG9859788.1"/>
    <property type="molecule type" value="Genomic_DNA"/>
</dbReference>
<evidence type="ECO:0000256" key="3">
    <source>
        <dbReference type="ARBA" id="ARBA00022475"/>
    </source>
</evidence>
<dbReference type="Pfam" id="PF00083">
    <property type="entry name" value="Sugar_tr"/>
    <property type="match status" value="1"/>
</dbReference>
<evidence type="ECO:0000256" key="7">
    <source>
        <dbReference type="ARBA" id="ARBA00023136"/>
    </source>
</evidence>
<feature type="transmembrane region" description="Helical" evidence="9">
    <location>
        <begin position="62"/>
        <end position="84"/>
    </location>
</feature>
<dbReference type="Proteomes" id="UP001153712">
    <property type="component" value="Chromosome 3"/>
</dbReference>
<dbReference type="PANTHER" id="PTHR48021:SF46">
    <property type="entry name" value="MAJOR FACILITATOR SUPERFAMILY (MFS) PROFILE DOMAIN-CONTAINING PROTEIN"/>
    <property type="match status" value="1"/>
</dbReference>
<feature type="transmembrane region" description="Helical" evidence="9">
    <location>
        <begin position="395"/>
        <end position="417"/>
    </location>
</feature>
<keyword evidence="3" id="KW-1003">Cell membrane</keyword>
<evidence type="ECO:0000256" key="6">
    <source>
        <dbReference type="ARBA" id="ARBA00022989"/>
    </source>
</evidence>
<feature type="transmembrane region" description="Helical" evidence="9">
    <location>
        <begin position="91"/>
        <end position="110"/>
    </location>
</feature>
<dbReference type="GO" id="GO:0005886">
    <property type="term" value="C:plasma membrane"/>
    <property type="evidence" value="ECO:0007669"/>
    <property type="project" value="UniProtKB-SubCell"/>
</dbReference>
<dbReference type="InterPro" id="IPR036259">
    <property type="entry name" value="MFS_trans_sf"/>
</dbReference>
<dbReference type="PANTHER" id="PTHR48021">
    <property type="match status" value="1"/>
</dbReference>
<feature type="transmembrane region" description="Helical" evidence="9">
    <location>
        <begin position="176"/>
        <end position="195"/>
    </location>
</feature>
<comment type="subcellular location">
    <subcellularLocation>
        <location evidence="1">Cell membrane</location>
        <topology evidence="1">Multi-pass membrane protein</topology>
    </subcellularLocation>
</comment>
<feature type="transmembrane region" description="Helical" evidence="9">
    <location>
        <begin position="326"/>
        <end position="345"/>
    </location>
</feature>
<feature type="transmembrane region" description="Helical" evidence="9">
    <location>
        <begin position="116"/>
        <end position="138"/>
    </location>
</feature>
<dbReference type="InterPro" id="IPR005829">
    <property type="entry name" value="Sugar_transporter_CS"/>
</dbReference>
<evidence type="ECO:0000256" key="5">
    <source>
        <dbReference type="ARBA" id="ARBA00022692"/>
    </source>
</evidence>